<dbReference type="Gene3D" id="3.40.50.1820">
    <property type="entry name" value="alpha/beta hydrolase"/>
    <property type="match status" value="1"/>
</dbReference>
<comment type="caution">
    <text evidence="2">The sequence shown here is derived from an EMBL/GenBank/DDBJ whole genome shotgun (WGS) entry which is preliminary data.</text>
</comment>
<evidence type="ECO:0000259" key="1">
    <source>
        <dbReference type="Pfam" id="PF20408"/>
    </source>
</evidence>
<dbReference type="InterPro" id="IPR029058">
    <property type="entry name" value="AB_hydrolase_fold"/>
</dbReference>
<keyword evidence="3" id="KW-1185">Reference proteome</keyword>
<dbReference type="Proteomes" id="UP001237105">
    <property type="component" value="Unassembled WGS sequence"/>
</dbReference>
<gene>
    <name evidence="2" type="ORF">QIT00_13520</name>
</gene>
<sequence length="234" mass="25171">MSGPPPGPPPGGALQPWRLPDRPRAAVLLLHGGRAKGLTPSRPWHLAALRMRAFERAFAAALPREDVLLARVRYRHRGWNDDRADPVRDTLDALGELAVLTGPVPTVLVGHSMGARAALHAAGHPQVHGVVALAPWWPPGEPTHQLTGRHVVVLHGALDRVTSPVEAAACLRRARSSTARAAMAVVRDGDHAMLRRHRFWHHTAAAVVAHLLAPTGRPDPLPPECYEAADAPVL</sequence>
<protein>
    <submittedName>
        <fullName evidence="2">Alpha/beta fold hydrolase</fullName>
    </submittedName>
</protein>
<evidence type="ECO:0000313" key="3">
    <source>
        <dbReference type="Proteomes" id="UP001237105"/>
    </source>
</evidence>
<dbReference type="InterPro" id="IPR046879">
    <property type="entry name" value="KANL3/Tex30_Abhydrolase"/>
</dbReference>
<dbReference type="RefSeq" id="WP_282535477.1">
    <property type="nucleotide sequence ID" value="NZ_JASCIS010000011.1"/>
</dbReference>
<feature type="domain" description="KANL3/Tex30 alpha/beta hydrolase-like" evidence="1">
    <location>
        <begin position="100"/>
        <end position="198"/>
    </location>
</feature>
<reference evidence="2 3" key="1">
    <citation type="submission" date="2023-05" db="EMBL/GenBank/DDBJ databases">
        <title>Draft genome sequence of Streptomyces sp. B-S-A12 isolated from a cave soil in Thailand.</title>
        <authorList>
            <person name="Chamroensaksri N."/>
            <person name="Muangham S."/>
        </authorList>
    </citation>
    <scope>NUCLEOTIDE SEQUENCE [LARGE SCALE GENOMIC DNA]</scope>
    <source>
        <strain evidence="2 3">B-S-A12</strain>
    </source>
</reference>
<dbReference type="GO" id="GO:0016787">
    <property type="term" value="F:hydrolase activity"/>
    <property type="evidence" value="ECO:0007669"/>
    <property type="project" value="UniProtKB-KW"/>
</dbReference>
<evidence type="ECO:0000313" key="2">
    <source>
        <dbReference type="EMBL" id="MDI3419566.1"/>
    </source>
</evidence>
<dbReference type="EMBL" id="JASCIS010000011">
    <property type="protein sequence ID" value="MDI3419566.1"/>
    <property type="molecule type" value="Genomic_DNA"/>
</dbReference>
<dbReference type="SUPFAM" id="SSF53474">
    <property type="entry name" value="alpha/beta-Hydrolases"/>
    <property type="match status" value="1"/>
</dbReference>
<proteinExistence type="predicted"/>
<accession>A0ABT6SVY9</accession>
<dbReference type="Pfam" id="PF20408">
    <property type="entry name" value="Abhydrolase_11"/>
    <property type="match status" value="1"/>
</dbReference>
<organism evidence="2 3">
    <name type="scientific">Streptomyces luteolus</name>
    <dbReference type="NCBI Taxonomy" id="3043615"/>
    <lineage>
        <taxon>Bacteria</taxon>
        <taxon>Bacillati</taxon>
        <taxon>Actinomycetota</taxon>
        <taxon>Actinomycetes</taxon>
        <taxon>Kitasatosporales</taxon>
        <taxon>Streptomycetaceae</taxon>
        <taxon>Streptomyces</taxon>
    </lineage>
</organism>
<keyword evidence="2" id="KW-0378">Hydrolase</keyword>
<name>A0ABT6SVY9_9ACTN</name>